<sequence length="979" mass="110873">MHYTQLRPVHNRWSYAISNVKENLWFILLSSLGILFILYGAAFAVVTFTPLVPSFISPKQTSAPDLADGIRQWPTVDNASAPIAQELCPGYYSENVVRTTNGITAWLRIAGQPCNIYGKDYNDLILNVTYQTDNRLNVRITDSEDIQYVIPDDVAKAPVAETNTAQKYEFEYNTQPFEFWVTRRSDGDILFDTRGTKLIFEDQYLEVMTKMEPNYNLYGLGEVIHELRLGNNLTRAMWATDLSNPIDSNMYGSHPVYLETRYGGDLQSRTTSTSHAVFLRSSHGMDVLLRPETLSYRVLGGIIDLYFYLGDTAIQAIQQYVSSIGLPAMQQYWVLGFHQCRWGYKNVNDLRDVVKLYREANIPLEVIWSDLDYMYQYRDWTLDEKNFHPDEMHHFLEELHANNQYYVPIIDAGIYAGNPTNLSDVYDPYTAGLDKSIYALNPDSSLYIGNVWPGYTTFPDFYRNANTLKWWIEAMRNFSTLVDYDGFWLDMNEISTFCTGSCGNDKLSDNPSCLFDFVGSPSTDYPEGFNVTNSTEGFHADSAKAVMAQIMPAVAPDAPVQLDKIGRNVNYPPYKIKLAEELLNLASHTLSPNVTHHDGTLEYDIHNLYAYTETMTAYKSFLELRPNKRPFLLTRGTFPGSGSYAAHWGGDNSSKFYYMAFSIPQVLSFQIFGIPVVGVDTCGFGGNTDFELCARWMQLGAFLPFYRNHNEITSIPQEAYRWSSVAEASRIAINIRYSLLPYWYTLMYRAHVDGTPMVRALAWEFPNEEALKDADRQFLVGSAILVTPVLEPLVTTVNGVFPGSRNDIWYDWYNYTKIEVPNGKNVTMDAPLGHINLAVRGGSILPMQEPGYTTTETRKNSLKLLVALSSEGVAQGEIYLDDEALVPASTLNVEMTVADGSLSVRSRGKFVITTMLSKITILGVTSKPKRVHFDSPVVVNWAYDETSRILTIFDIDKFNGSDLKSFNWTLTWAESDTST</sequence>
<accession>A0A1U7LWD6</accession>
<evidence type="ECO:0000256" key="2">
    <source>
        <dbReference type="ARBA" id="ARBA00007806"/>
    </source>
</evidence>
<evidence type="ECO:0000259" key="13">
    <source>
        <dbReference type="Pfam" id="PF21365"/>
    </source>
</evidence>
<gene>
    <name evidence="14" type="ORF">NEOLI_001761</name>
</gene>
<keyword evidence="7 9" id="KW-0326">Glycosidase</keyword>
<dbReference type="InterPro" id="IPR030458">
    <property type="entry name" value="Glyco_hydro_31_AS"/>
</dbReference>
<dbReference type="SUPFAM" id="SSF74650">
    <property type="entry name" value="Galactose mutarotase-like"/>
    <property type="match status" value="1"/>
</dbReference>
<dbReference type="PROSITE" id="PS00129">
    <property type="entry name" value="GLYCOSYL_HYDROL_F31_1"/>
    <property type="match status" value="1"/>
</dbReference>
<comment type="similarity">
    <text evidence="2 9">Belongs to the glycosyl hydrolase 31 family.</text>
</comment>
<keyword evidence="10" id="KW-0812">Transmembrane</keyword>
<dbReference type="GO" id="GO:0005975">
    <property type="term" value="P:carbohydrate metabolic process"/>
    <property type="evidence" value="ECO:0007669"/>
    <property type="project" value="InterPro"/>
</dbReference>
<dbReference type="InterPro" id="IPR017853">
    <property type="entry name" value="GH"/>
</dbReference>
<dbReference type="STRING" id="1198029.A0A1U7LWD6"/>
<reference evidence="14 15" key="1">
    <citation type="submission" date="2016-04" db="EMBL/GenBank/DDBJ databases">
        <title>Evolutionary innovation and constraint leading to complex multicellularity in the Ascomycota.</title>
        <authorList>
            <person name="Cisse O."/>
            <person name="Nguyen A."/>
            <person name="Hewitt D.A."/>
            <person name="Jedd G."/>
            <person name="Stajich J.E."/>
        </authorList>
    </citation>
    <scope>NUCLEOTIDE SEQUENCE [LARGE SCALE GENOMIC DNA]</scope>
    <source>
        <strain evidence="14 15">DAH-3</strain>
    </source>
</reference>
<evidence type="ECO:0000256" key="4">
    <source>
        <dbReference type="ARBA" id="ARBA00022729"/>
    </source>
</evidence>
<feature type="domain" description="Glycoside hydrolase family 31 TIM barrel" evidence="11">
    <location>
        <begin position="327"/>
        <end position="746"/>
    </location>
</feature>
<evidence type="ECO:0000256" key="6">
    <source>
        <dbReference type="ARBA" id="ARBA00023180"/>
    </source>
</evidence>
<comment type="catalytic activity">
    <reaction evidence="1">
        <text>Hydrolysis of terminal, non-reducing (1-&gt;4)-linked alpha-D-glucose residues with release of alpha-D-glucose.</text>
        <dbReference type="EC" id="3.2.1.20"/>
    </reaction>
</comment>
<evidence type="ECO:0000259" key="12">
    <source>
        <dbReference type="Pfam" id="PF13802"/>
    </source>
</evidence>
<dbReference type="InterPro" id="IPR011013">
    <property type="entry name" value="Gal_mutarotase_sf_dom"/>
</dbReference>
<dbReference type="Gene3D" id="3.20.20.80">
    <property type="entry name" value="Glycosidases"/>
    <property type="match status" value="2"/>
</dbReference>
<dbReference type="Proteomes" id="UP000186594">
    <property type="component" value="Unassembled WGS sequence"/>
</dbReference>
<dbReference type="CDD" id="cd14752">
    <property type="entry name" value="GH31_N"/>
    <property type="match status" value="1"/>
</dbReference>
<evidence type="ECO:0000256" key="5">
    <source>
        <dbReference type="ARBA" id="ARBA00022801"/>
    </source>
</evidence>
<dbReference type="Pfam" id="PF21365">
    <property type="entry name" value="Glyco_hydro_31_3rd"/>
    <property type="match status" value="1"/>
</dbReference>
<dbReference type="GO" id="GO:0030246">
    <property type="term" value="F:carbohydrate binding"/>
    <property type="evidence" value="ECO:0007669"/>
    <property type="project" value="InterPro"/>
</dbReference>
<dbReference type="EC" id="3.2.1.20" evidence="3"/>
<evidence type="ECO:0000259" key="11">
    <source>
        <dbReference type="Pfam" id="PF01055"/>
    </source>
</evidence>
<dbReference type="InterPro" id="IPR000322">
    <property type="entry name" value="Glyco_hydro_31_TIM"/>
</dbReference>
<dbReference type="PANTHER" id="PTHR22762:SF133">
    <property type="entry name" value="P-TYPE DOMAIN-CONTAINING PROTEIN"/>
    <property type="match status" value="1"/>
</dbReference>
<feature type="transmembrane region" description="Helical" evidence="10">
    <location>
        <begin position="24"/>
        <end position="52"/>
    </location>
</feature>
<dbReference type="OrthoDB" id="5839090at2759"/>
<dbReference type="Pfam" id="PF13802">
    <property type="entry name" value="Gal_mutarotas_2"/>
    <property type="match status" value="1"/>
</dbReference>
<evidence type="ECO:0000313" key="15">
    <source>
        <dbReference type="Proteomes" id="UP000186594"/>
    </source>
</evidence>
<proteinExistence type="inferred from homology"/>
<dbReference type="PANTHER" id="PTHR22762">
    <property type="entry name" value="ALPHA-GLUCOSIDASE"/>
    <property type="match status" value="1"/>
</dbReference>
<dbReference type="InterPro" id="IPR048395">
    <property type="entry name" value="Glyco_hydro_31_C"/>
</dbReference>
<keyword evidence="6" id="KW-0325">Glycoprotein</keyword>
<dbReference type="Pfam" id="PF01055">
    <property type="entry name" value="Glyco_hydro_31_2nd"/>
    <property type="match status" value="1"/>
</dbReference>
<dbReference type="Gene3D" id="2.60.40.1760">
    <property type="entry name" value="glycosyl hydrolase (family 31)"/>
    <property type="match status" value="1"/>
</dbReference>
<dbReference type="InterPro" id="IPR030459">
    <property type="entry name" value="Glyco_hydro_31_CS"/>
</dbReference>
<keyword evidence="10" id="KW-1133">Transmembrane helix</keyword>
<protein>
    <recommendedName>
        <fullName evidence="3">alpha-glucosidase</fullName>
        <ecNumber evidence="3">3.2.1.20</ecNumber>
    </recommendedName>
    <alternativeName>
        <fullName evidence="8">Maltase</fullName>
    </alternativeName>
</protein>
<evidence type="ECO:0000256" key="8">
    <source>
        <dbReference type="ARBA" id="ARBA00041343"/>
    </source>
</evidence>
<name>A0A1U7LWD6_NEOID</name>
<dbReference type="PROSITE" id="PS00707">
    <property type="entry name" value="GLYCOSYL_HYDROL_F31_2"/>
    <property type="match status" value="1"/>
</dbReference>
<dbReference type="EMBL" id="LXFE01000139">
    <property type="protein sequence ID" value="OLL26883.1"/>
    <property type="molecule type" value="Genomic_DNA"/>
</dbReference>
<dbReference type="FunFam" id="2.60.40.1180:FF:000001">
    <property type="entry name" value="Maltase-glucoamylase, intestinal"/>
    <property type="match status" value="1"/>
</dbReference>
<dbReference type="SUPFAM" id="SSF51445">
    <property type="entry name" value="(Trans)glycosidases"/>
    <property type="match status" value="1"/>
</dbReference>
<dbReference type="OMA" id="PYVINHD"/>
<organism evidence="14 15">
    <name type="scientific">Neolecta irregularis (strain DAH-3)</name>
    <dbReference type="NCBI Taxonomy" id="1198029"/>
    <lineage>
        <taxon>Eukaryota</taxon>
        <taxon>Fungi</taxon>
        <taxon>Dikarya</taxon>
        <taxon>Ascomycota</taxon>
        <taxon>Taphrinomycotina</taxon>
        <taxon>Neolectales</taxon>
        <taxon>Neolectaceae</taxon>
        <taxon>Neolecta</taxon>
    </lineage>
</organism>
<evidence type="ECO:0000313" key="14">
    <source>
        <dbReference type="EMBL" id="OLL26883.1"/>
    </source>
</evidence>
<dbReference type="Gene3D" id="2.60.40.1180">
    <property type="entry name" value="Golgi alpha-mannosidase II"/>
    <property type="match status" value="2"/>
</dbReference>
<evidence type="ECO:0000256" key="9">
    <source>
        <dbReference type="RuleBase" id="RU361185"/>
    </source>
</evidence>
<feature type="domain" description="Glycosyl hydrolase family 31 C-terminal" evidence="13">
    <location>
        <begin position="754"/>
        <end position="845"/>
    </location>
</feature>
<dbReference type="GO" id="GO:0090599">
    <property type="term" value="F:alpha-glucosidase activity"/>
    <property type="evidence" value="ECO:0007669"/>
    <property type="project" value="UniProtKB-ARBA"/>
</dbReference>
<dbReference type="InterPro" id="IPR025887">
    <property type="entry name" value="Glyco_hydro_31_N_dom"/>
</dbReference>
<feature type="domain" description="Glycoside hydrolase family 31 N-terminal" evidence="12">
    <location>
        <begin position="141"/>
        <end position="263"/>
    </location>
</feature>
<evidence type="ECO:0000256" key="10">
    <source>
        <dbReference type="SAM" id="Phobius"/>
    </source>
</evidence>
<evidence type="ECO:0000256" key="1">
    <source>
        <dbReference type="ARBA" id="ARBA00001657"/>
    </source>
</evidence>
<keyword evidence="10" id="KW-0472">Membrane</keyword>
<dbReference type="InterPro" id="IPR013780">
    <property type="entry name" value="Glyco_hydro_b"/>
</dbReference>
<keyword evidence="5 9" id="KW-0378">Hydrolase</keyword>
<dbReference type="CDD" id="cd06602">
    <property type="entry name" value="GH31_MGAM_SI_GAA"/>
    <property type="match status" value="1"/>
</dbReference>
<comment type="caution">
    <text evidence="14">The sequence shown here is derived from an EMBL/GenBank/DDBJ whole genome shotgun (WGS) entry which is preliminary data.</text>
</comment>
<dbReference type="AlphaFoldDB" id="A0A1U7LWD6"/>
<keyword evidence="4" id="KW-0732">Signal</keyword>
<keyword evidence="15" id="KW-1185">Reference proteome</keyword>
<evidence type="ECO:0000256" key="3">
    <source>
        <dbReference type="ARBA" id="ARBA00012741"/>
    </source>
</evidence>
<evidence type="ECO:0000256" key="7">
    <source>
        <dbReference type="ARBA" id="ARBA00023295"/>
    </source>
</evidence>
<dbReference type="SUPFAM" id="SSF51011">
    <property type="entry name" value="Glycosyl hydrolase domain"/>
    <property type="match status" value="1"/>
</dbReference>